<dbReference type="GO" id="GO:0016020">
    <property type="term" value="C:membrane"/>
    <property type="evidence" value="ECO:0007669"/>
    <property type="project" value="UniProtKB-SubCell"/>
</dbReference>
<feature type="transmembrane region" description="Helical" evidence="7">
    <location>
        <begin position="264"/>
        <end position="287"/>
    </location>
</feature>
<feature type="transmembrane region" description="Helical" evidence="7">
    <location>
        <begin position="488"/>
        <end position="505"/>
    </location>
</feature>
<feature type="compositionally biased region" description="Polar residues" evidence="6">
    <location>
        <begin position="590"/>
        <end position="608"/>
    </location>
</feature>
<dbReference type="GO" id="GO:0005829">
    <property type="term" value="C:cytosol"/>
    <property type="evidence" value="ECO:0007669"/>
    <property type="project" value="GOC"/>
</dbReference>
<feature type="chain" id="PRO_5040906209" description="GOST seven transmembrane domain-containing protein" evidence="8">
    <location>
        <begin position="28"/>
        <end position="608"/>
    </location>
</feature>
<dbReference type="PANTHER" id="PTHR21229:SF1">
    <property type="entry name" value="GH17801P"/>
    <property type="match status" value="1"/>
</dbReference>
<dbReference type="GO" id="GO:0005794">
    <property type="term" value="C:Golgi apparatus"/>
    <property type="evidence" value="ECO:0007669"/>
    <property type="project" value="TreeGrafter"/>
</dbReference>
<feature type="signal peptide" evidence="8">
    <location>
        <begin position="1"/>
        <end position="27"/>
    </location>
</feature>
<dbReference type="EMBL" id="JANBTW010000015">
    <property type="protein sequence ID" value="KAJ2679011.1"/>
    <property type="molecule type" value="Genomic_DNA"/>
</dbReference>
<comment type="caution">
    <text evidence="10">The sequence shown here is derived from an EMBL/GenBank/DDBJ whole genome shotgun (WGS) entry which is preliminary data.</text>
</comment>
<feature type="transmembrane region" description="Helical" evidence="7">
    <location>
        <begin position="402"/>
        <end position="423"/>
    </location>
</feature>
<sequence>MIVLSRVLCIAALLQISILLWAVCVSAESGYLAHGDGEGFKCAGVYKSSEKDESKRSAIEIEIPSIPPADIAIAIFDYPDSRWVGIPVKDGTKIPDEQVDMPETYANSNRDPENGNNDAGVQRFVVCSNETIAMGLCTEVDRGRPLINDRDNKGNPRSFNSVIYSDYIMLKRTGPGYTRLEYKAWLAKNNNTDNHDVSWRSKSRVTMLDSAALQWLADGTLKIRYLVRTTGFYCVDAASLGDFTASVHWINSHGLLPASEYPKMYVYFLLMLAYVSIAIAWGIMSWRVWSEILPVQNQLFGLVCLLAVDMGMNFGFWKYYNANGSPSMVFSIFTLVIDAGRNSLSFFMLLVVSLGWGVVRPSLGKTMIRCILLAMIHFSAGCLYGAGLLFRDPHESGPLGLIYVIPLSVSMTLFYVWTLSAIISTTHLLIERQQSYKLAMYNNLWRLLLVCLVLLFAFFILNILHTIFYSHIRVAARSWKWLWFWTDGWLNFEYFVALCIILYWWRPTTQNYRYSLEEIAGDEDEAMERELATTGHDSFDGPRMGEDLELDEITAANTKANRPVSISGDAVQFVINEDDLEFSSDDDVGENSNANAHNQQHPPHSSTT</sequence>
<dbReference type="GO" id="GO:0042147">
    <property type="term" value="P:retrograde transport, endosome to Golgi"/>
    <property type="evidence" value="ECO:0007669"/>
    <property type="project" value="TreeGrafter"/>
</dbReference>
<feature type="region of interest" description="Disordered" evidence="6">
    <location>
        <begin position="95"/>
        <end position="117"/>
    </location>
</feature>
<evidence type="ECO:0000256" key="6">
    <source>
        <dbReference type="SAM" id="MobiDB-lite"/>
    </source>
</evidence>
<keyword evidence="4 7" id="KW-1133">Transmembrane helix</keyword>
<evidence type="ECO:0000256" key="5">
    <source>
        <dbReference type="ARBA" id="ARBA00023136"/>
    </source>
</evidence>
<feature type="region of interest" description="Disordered" evidence="6">
    <location>
        <begin position="582"/>
        <end position="608"/>
    </location>
</feature>
<keyword evidence="5 7" id="KW-0472">Membrane</keyword>
<dbReference type="PANTHER" id="PTHR21229">
    <property type="entry name" value="LUNG SEVEN TRANSMEMBRANE RECEPTOR"/>
    <property type="match status" value="1"/>
</dbReference>
<feature type="compositionally biased region" description="Polar residues" evidence="6">
    <location>
        <begin position="105"/>
        <end position="117"/>
    </location>
</feature>
<protein>
    <recommendedName>
        <fullName evidence="9">GOST seven transmembrane domain-containing protein</fullName>
    </recommendedName>
</protein>
<dbReference type="OrthoDB" id="19932at2759"/>
<evidence type="ECO:0000256" key="7">
    <source>
        <dbReference type="SAM" id="Phobius"/>
    </source>
</evidence>
<dbReference type="Pfam" id="PF06814">
    <property type="entry name" value="GOST_TM"/>
    <property type="match status" value="1"/>
</dbReference>
<evidence type="ECO:0000313" key="10">
    <source>
        <dbReference type="EMBL" id="KAJ2679011.1"/>
    </source>
</evidence>
<name>A0A9W8GBR0_9FUNG</name>
<organism evidence="10 11">
    <name type="scientific">Coemansia spiralis</name>
    <dbReference type="NCBI Taxonomy" id="417178"/>
    <lineage>
        <taxon>Eukaryota</taxon>
        <taxon>Fungi</taxon>
        <taxon>Fungi incertae sedis</taxon>
        <taxon>Zoopagomycota</taxon>
        <taxon>Kickxellomycotina</taxon>
        <taxon>Kickxellomycetes</taxon>
        <taxon>Kickxellales</taxon>
        <taxon>Kickxellaceae</taxon>
        <taxon>Coemansia</taxon>
    </lineage>
</organism>
<dbReference type="InterPro" id="IPR009637">
    <property type="entry name" value="GPR107/GPR108-like"/>
</dbReference>
<feature type="domain" description="GOST seven transmembrane" evidence="9">
    <location>
        <begin position="262"/>
        <end position="512"/>
    </location>
</feature>
<reference evidence="10" key="1">
    <citation type="submission" date="2022-07" db="EMBL/GenBank/DDBJ databases">
        <title>Phylogenomic reconstructions and comparative analyses of Kickxellomycotina fungi.</title>
        <authorList>
            <person name="Reynolds N.K."/>
            <person name="Stajich J.E."/>
            <person name="Barry K."/>
            <person name="Grigoriev I.V."/>
            <person name="Crous P."/>
            <person name="Smith M.E."/>
        </authorList>
    </citation>
    <scope>NUCLEOTIDE SEQUENCE</scope>
    <source>
        <strain evidence="10">NRRL 3115</strain>
    </source>
</reference>
<gene>
    <name evidence="10" type="ORF">GGI25_001783</name>
</gene>
<feature type="transmembrane region" description="Helical" evidence="7">
    <location>
        <begin position="299"/>
        <end position="320"/>
    </location>
</feature>
<evidence type="ECO:0000313" key="11">
    <source>
        <dbReference type="Proteomes" id="UP001151518"/>
    </source>
</evidence>
<proteinExistence type="predicted"/>
<feature type="transmembrane region" description="Helical" evidence="7">
    <location>
        <begin position="340"/>
        <end position="359"/>
    </location>
</feature>
<evidence type="ECO:0000256" key="2">
    <source>
        <dbReference type="ARBA" id="ARBA00022692"/>
    </source>
</evidence>
<feature type="transmembrane region" description="Helical" evidence="7">
    <location>
        <begin position="444"/>
        <end position="468"/>
    </location>
</feature>
<feature type="transmembrane region" description="Helical" evidence="7">
    <location>
        <begin position="371"/>
        <end position="390"/>
    </location>
</feature>
<evidence type="ECO:0000259" key="9">
    <source>
        <dbReference type="Pfam" id="PF06814"/>
    </source>
</evidence>
<evidence type="ECO:0000256" key="1">
    <source>
        <dbReference type="ARBA" id="ARBA00004141"/>
    </source>
</evidence>
<dbReference type="InterPro" id="IPR053937">
    <property type="entry name" value="GOST_TM"/>
</dbReference>
<keyword evidence="2 7" id="KW-0812">Transmembrane</keyword>
<accession>A0A9W8GBR0</accession>
<comment type="subcellular location">
    <subcellularLocation>
        <location evidence="1">Membrane</location>
        <topology evidence="1">Multi-pass membrane protein</topology>
    </subcellularLocation>
</comment>
<evidence type="ECO:0000256" key="4">
    <source>
        <dbReference type="ARBA" id="ARBA00022989"/>
    </source>
</evidence>
<keyword evidence="3 8" id="KW-0732">Signal</keyword>
<evidence type="ECO:0000256" key="8">
    <source>
        <dbReference type="SAM" id="SignalP"/>
    </source>
</evidence>
<dbReference type="Proteomes" id="UP001151518">
    <property type="component" value="Unassembled WGS sequence"/>
</dbReference>
<dbReference type="AlphaFoldDB" id="A0A9W8GBR0"/>
<evidence type="ECO:0000256" key="3">
    <source>
        <dbReference type="ARBA" id="ARBA00022729"/>
    </source>
</evidence>